<dbReference type="AlphaFoldDB" id="A0A0F9U8R5"/>
<dbReference type="EMBL" id="LAZR01000795">
    <property type="protein sequence ID" value="KKN57646.1"/>
    <property type="molecule type" value="Genomic_DNA"/>
</dbReference>
<gene>
    <name evidence="2" type="ORF">LCGC14_0560180</name>
</gene>
<protein>
    <submittedName>
        <fullName evidence="2">Uncharacterized protein</fullName>
    </submittedName>
</protein>
<organism evidence="2">
    <name type="scientific">marine sediment metagenome</name>
    <dbReference type="NCBI Taxonomy" id="412755"/>
    <lineage>
        <taxon>unclassified sequences</taxon>
        <taxon>metagenomes</taxon>
        <taxon>ecological metagenomes</taxon>
    </lineage>
</organism>
<name>A0A0F9U8R5_9ZZZZ</name>
<evidence type="ECO:0000313" key="2">
    <source>
        <dbReference type="EMBL" id="KKN57646.1"/>
    </source>
</evidence>
<reference evidence="2" key="1">
    <citation type="journal article" date="2015" name="Nature">
        <title>Complex archaea that bridge the gap between prokaryotes and eukaryotes.</title>
        <authorList>
            <person name="Spang A."/>
            <person name="Saw J.H."/>
            <person name="Jorgensen S.L."/>
            <person name="Zaremba-Niedzwiedzka K."/>
            <person name="Martijn J."/>
            <person name="Lind A.E."/>
            <person name="van Eijk R."/>
            <person name="Schleper C."/>
            <person name="Guy L."/>
            <person name="Ettema T.J."/>
        </authorList>
    </citation>
    <scope>NUCLEOTIDE SEQUENCE</scope>
</reference>
<accession>A0A0F9U8R5</accession>
<evidence type="ECO:0000256" key="1">
    <source>
        <dbReference type="SAM" id="MobiDB-lite"/>
    </source>
</evidence>
<proteinExistence type="predicted"/>
<feature type="region of interest" description="Disordered" evidence="1">
    <location>
        <begin position="63"/>
        <end position="83"/>
    </location>
</feature>
<sequence length="83" mass="9949">MNKLNKKWKKIERKLFKKRKKKFPEDFGELERKNLEVPEEFGKDLEKLTEKFAEEIAKHESHRLTIPKEDEELGPFTGYSDIG</sequence>
<comment type="caution">
    <text evidence="2">The sequence shown here is derived from an EMBL/GenBank/DDBJ whole genome shotgun (WGS) entry which is preliminary data.</text>
</comment>